<protein>
    <submittedName>
        <fullName evidence="1">Uncharacterized protein</fullName>
    </submittedName>
</protein>
<dbReference type="Proteomes" id="UP001196843">
    <property type="component" value="Unassembled WGS sequence"/>
</dbReference>
<evidence type="ECO:0000313" key="2">
    <source>
        <dbReference type="Proteomes" id="UP001196843"/>
    </source>
</evidence>
<comment type="caution">
    <text evidence="1">The sequence shown here is derived from an EMBL/GenBank/DDBJ whole genome shotgun (WGS) entry which is preliminary data.</text>
</comment>
<evidence type="ECO:0000313" key="1">
    <source>
        <dbReference type="EMBL" id="MBW9093318.1"/>
    </source>
</evidence>
<reference evidence="1 2" key="1">
    <citation type="journal article" date="2021" name="MBio">
        <title>Poor Competitiveness of Bradyrhizobium in Pigeon Pea Root Colonization in Indian Soils.</title>
        <authorList>
            <person name="Chalasani D."/>
            <person name="Basu A."/>
            <person name="Pullabhotla S.V.S.R.N."/>
            <person name="Jorrin B."/>
            <person name="Neal A.L."/>
            <person name="Poole P.S."/>
            <person name="Podile A.R."/>
            <person name="Tkacz A."/>
        </authorList>
    </citation>
    <scope>NUCLEOTIDE SEQUENCE [LARGE SCALE GENOMIC DNA]</scope>
    <source>
        <strain evidence="1 2">HU14</strain>
    </source>
</reference>
<accession>A0ABS7HKF9</accession>
<keyword evidence="2" id="KW-1185">Reference proteome</keyword>
<sequence>MYYYDPAGNGGKRFGVRFSAEITAWIFDNGAATQANYLADSVTATTDAVVVHFNHATLGLLRIGTIAAYGHIEGRNEQLENPVSLLR</sequence>
<organism evidence="1 2">
    <name type="scientific">Microbacterium jejuense</name>
    <dbReference type="NCBI Taxonomy" id="1263637"/>
    <lineage>
        <taxon>Bacteria</taxon>
        <taxon>Bacillati</taxon>
        <taxon>Actinomycetota</taxon>
        <taxon>Actinomycetes</taxon>
        <taxon>Micrococcales</taxon>
        <taxon>Microbacteriaceae</taxon>
        <taxon>Microbacterium</taxon>
    </lineage>
</organism>
<dbReference type="EMBL" id="JAEUAW010000004">
    <property type="protein sequence ID" value="MBW9093318.1"/>
    <property type="molecule type" value="Genomic_DNA"/>
</dbReference>
<name>A0ABS7HKF9_9MICO</name>
<dbReference type="RefSeq" id="WP_220300047.1">
    <property type="nucleotide sequence ID" value="NZ_JAEUAW010000004.1"/>
</dbReference>
<proteinExistence type="predicted"/>
<gene>
    <name evidence="1" type="ORF">JNB62_06455</name>
</gene>